<organism evidence="1 2">
    <name type="scientific">Croceibacterium selenioxidans</name>
    <dbReference type="NCBI Taxonomy" id="2838833"/>
    <lineage>
        <taxon>Bacteria</taxon>
        <taxon>Pseudomonadati</taxon>
        <taxon>Pseudomonadota</taxon>
        <taxon>Alphaproteobacteria</taxon>
        <taxon>Sphingomonadales</taxon>
        <taxon>Erythrobacteraceae</taxon>
        <taxon>Croceibacterium</taxon>
    </lineage>
</organism>
<keyword evidence="2" id="KW-1185">Reference proteome</keyword>
<evidence type="ECO:0000313" key="2">
    <source>
        <dbReference type="Proteomes" id="UP000811255"/>
    </source>
</evidence>
<dbReference type="InterPro" id="IPR036388">
    <property type="entry name" value="WH-like_DNA-bd_sf"/>
</dbReference>
<dbReference type="RefSeq" id="WP_214536230.1">
    <property type="nucleotide sequence ID" value="NZ_JAHFVK010000002.1"/>
</dbReference>
<dbReference type="SUPFAM" id="SSF46785">
    <property type="entry name" value="Winged helix' DNA-binding domain"/>
    <property type="match status" value="1"/>
</dbReference>
<reference evidence="1 2" key="1">
    <citation type="submission" date="2021-05" db="EMBL/GenBank/DDBJ databases">
        <title>Croceibacterium sp. LX-88 genome sequence.</title>
        <authorList>
            <person name="Luo X."/>
        </authorList>
    </citation>
    <scope>NUCLEOTIDE SEQUENCE [LARGE SCALE GENOMIC DNA]</scope>
    <source>
        <strain evidence="1 2">LX-88</strain>
    </source>
</reference>
<comment type="caution">
    <text evidence="1">The sequence shown here is derived from an EMBL/GenBank/DDBJ whole genome shotgun (WGS) entry which is preliminary data.</text>
</comment>
<accession>A0ABS5W4F9</accession>
<evidence type="ECO:0000313" key="1">
    <source>
        <dbReference type="EMBL" id="MBT2134594.1"/>
    </source>
</evidence>
<dbReference type="InterPro" id="IPR036390">
    <property type="entry name" value="WH_DNA-bd_sf"/>
</dbReference>
<evidence type="ECO:0008006" key="3">
    <source>
        <dbReference type="Google" id="ProtNLM"/>
    </source>
</evidence>
<protein>
    <recommendedName>
        <fullName evidence="3">HTH arsR-type domain-containing protein</fullName>
    </recommendedName>
</protein>
<dbReference type="Proteomes" id="UP000811255">
    <property type="component" value="Unassembled WGS sequence"/>
</dbReference>
<name>A0ABS5W4F9_9SPHN</name>
<gene>
    <name evidence="1" type="ORF">KK137_09630</name>
</gene>
<proteinExistence type="predicted"/>
<dbReference type="EMBL" id="JAHFVK010000002">
    <property type="protein sequence ID" value="MBT2134594.1"/>
    <property type="molecule type" value="Genomic_DNA"/>
</dbReference>
<sequence length="195" mass="22090">MQSAAQSSEMRIANPAQAAALENPLRARLLMACVAQERSLTDLRWHSGQTLSKLHYHVTRLLDAELLHVSREQARGGRPIRFFRAIAQSFLVPQEFLGELPGEGLAAELRNLLQRSRRDMSLRYASDARGNLMVTLVRDEPEHAPKAIELWQTFKLSRQQRDALAKELRELFERYAKAEGGSETLLAHAAFAPRH</sequence>
<dbReference type="Gene3D" id="1.10.10.10">
    <property type="entry name" value="Winged helix-like DNA-binding domain superfamily/Winged helix DNA-binding domain"/>
    <property type="match status" value="1"/>
</dbReference>